<dbReference type="EMBL" id="VSSR01000001">
    <property type="protein sequence ID" value="TYL88764.1"/>
    <property type="molecule type" value="Genomic_DNA"/>
</dbReference>
<dbReference type="AlphaFoldDB" id="A0A5S4XGU7"/>
<organism evidence="1 2">
    <name type="scientific">Bradyrhizobium cytisi</name>
    <dbReference type="NCBI Taxonomy" id="515489"/>
    <lineage>
        <taxon>Bacteria</taxon>
        <taxon>Pseudomonadati</taxon>
        <taxon>Pseudomonadota</taxon>
        <taxon>Alphaproteobacteria</taxon>
        <taxon>Hyphomicrobiales</taxon>
        <taxon>Nitrobacteraceae</taxon>
        <taxon>Bradyrhizobium</taxon>
    </lineage>
</organism>
<reference evidence="1 2" key="1">
    <citation type="submission" date="2019-08" db="EMBL/GenBank/DDBJ databases">
        <title>Bradyrhizobium hipponensis sp. nov., a rhizobium isolated from a Lupinus angustifolius root nodule in Tunisia.</title>
        <authorList>
            <person name="Off K."/>
            <person name="Rejili M."/>
            <person name="Mars M."/>
            <person name="Brachmann A."/>
            <person name="Marin M."/>
        </authorList>
    </citation>
    <scope>NUCLEOTIDE SEQUENCE [LARGE SCALE GENOMIC DNA]</scope>
    <source>
        <strain evidence="1 2">CTAW11</strain>
    </source>
</reference>
<sequence>MASRIILDPTTVAREMALRKVEVQGWKRLIQIDLDAAIMLLANLICEGSPRTRGLLEVFHERAQSKAAFEYLSTQEFDDSARQAFLFIWAAVAHDIRRGVADDDILLDALWNLLPRYSGPSLRLYRGEPCIDFDAGRRGICWSSDRKAALIFAQGRNAIAGGGVLVETDAPPDAIIAQVSTESTTGWEFEHIVDHRKLGENSTTRIVSRDYVRVCPRS</sequence>
<proteinExistence type="predicted"/>
<accession>A0A5S4XGU7</accession>
<protein>
    <submittedName>
        <fullName evidence="1">Uncharacterized protein</fullName>
    </submittedName>
</protein>
<evidence type="ECO:0000313" key="2">
    <source>
        <dbReference type="Proteomes" id="UP000324853"/>
    </source>
</evidence>
<dbReference type="OrthoDB" id="7062066at2"/>
<dbReference type="Proteomes" id="UP000324853">
    <property type="component" value="Unassembled WGS sequence"/>
</dbReference>
<gene>
    <name evidence="1" type="ORF">FXB38_00005</name>
</gene>
<comment type="caution">
    <text evidence="1">The sequence shown here is derived from an EMBL/GenBank/DDBJ whole genome shotgun (WGS) entry which is preliminary data.</text>
</comment>
<dbReference type="RefSeq" id="WP_148748734.1">
    <property type="nucleotide sequence ID" value="NZ_VSSR01000001.1"/>
</dbReference>
<name>A0A5S4XGU7_9BRAD</name>
<keyword evidence="2" id="KW-1185">Reference proteome</keyword>
<feature type="non-terminal residue" evidence="1">
    <location>
        <position position="218"/>
    </location>
</feature>
<evidence type="ECO:0000313" key="1">
    <source>
        <dbReference type="EMBL" id="TYL88764.1"/>
    </source>
</evidence>